<dbReference type="Proteomes" id="UP000007842">
    <property type="component" value="Plasmid pSCATT"/>
</dbReference>
<protein>
    <submittedName>
        <fullName evidence="1">Uncharacterized protein</fullName>
    </submittedName>
</protein>
<dbReference type="PATRIC" id="fig|1003195.29.peg.6065"/>
<sequence length="37" mass="4196">MVSFVFRRGRSYPADDGGHLRDGCRPVRGEQRFSAVL</sequence>
<dbReference type="KEGG" id="scy:SCATT_p02650"/>
<gene>
    <name evidence="1" type="ordered locus">SCATT_p02650</name>
</gene>
<keyword evidence="2" id="KW-1185">Reference proteome</keyword>
<dbReference type="AlphaFoldDB" id="G8XF07"/>
<dbReference type="HOGENOM" id="CLU_3349023_0_0_11"/>
<accession>G8XF07</accession>
<name>G8XF07_STREN</name>
<geneLocation type="plasmid" evidence="1 2">
    <name>pSCATT</name>
</geneLocation>
<reference evidence="2" key="1">
    <citation type="submission" date="2011-12" db="EMBL/GenBank/DDBJ databases">
        <title>Complete genome sequence of Streptomyces cattleya strain DSM 46488.</title>
        <authorList>
            <person name="Ou H.-Y."/>
            <person name="Li P."/>
            <person name="Zhao C."/>
            <person name="O'Hagan D."/>
            <person name="Deng Z."/>
        </authorList>
    </citation>
    <scope>NUCLEOTIDE SEQUENCE [LARGE SCALE GENOMIC DNA]</scope>
    <source>
        <strain evidence="2">ATCC 35852 / DSM 46488 / JCM 4925 / NBRC 14057 / NRRL 8057</strain>
        <plasmid evidence="2">Plasmid pSCATT</plasmid>
    </source>
</reference>
<dbReference type="EMBL" id="CP003229">
    <property type="protein sequence ID" value="AEW98458.1"/>
    <property type="molecule type" value="Genomic_DNA"/>
</dbReference>
<proteinExistence type="predicted"/>
<evidence type="ECO:0000313" key="2">
    <source>
        <dbReference type="Proteomes" id="UP000007842"/>
    </source>
</evidence>
<evidence type="ECO:0000313" key="1">
    <source>
        <dbReference type="EMBL" id="AEW98458.1"/>
    </source>
</evidence>
<keyword evidence="1" id="KW-0614">Plasmid</keyword>
<organism evidence="1 2">
    <name type="scientific">Streptantibioticus cattleyicolor (strain ATCC 35852 / DSM 46488 / JCM 4925 / NBRC 14057 / NRRL 8057)</name>
    <name type="common">Streptomyces cattleya</name>
    <dbReference type="NCBI Taxonomy" id="1003195"/>
    <lineage>
        <taxon>Bacteria</taxon>
        <taxon>Bacillati</taxon>
        <taxon>Actinomycetota</taxon>
        <taxon>Actinomycetes</taxon>
        <taxon>Kitasatosporales</taxon>
        <taxon>Streptomycetaceae</taxon>
        <taxon>Streptantibioticus</taxon>
    </lineage>
</organism>